<reference evidence="6" key="3">
    <citation type="submission" date="2025-08" db="UniProtKB">
        <authorList>
            <consortium name="Ensembl"/>
        </authorList>
    </citation>
    <scope>IDENTIFICATION</scope>
</reference>
<evidence type="ECO:0008006" key="8">
    <source>
        <dbReference type="Google" id="ProtNLM"/>
    </source>
</evidence>
<dbReference type="InterPro" id="IPR047184">
    <property type="entry name" value="KANK1-4"/>
</dbReference>
<feature type="repeat" description="ANK" evidence="5">
    <location>
        <begin position="235"/>
        <end position="259"/>
    </location>
</feature>
<keyword evidence="3 5" id="KW-0040">ANK repeat</keyword>
<dbReference type="Gene3D" id="1.25.40.20">
    <property type="entry name" value="Ankyrin repeat-containing domain"/>
    <property type="match status" value="1"/>
</dbReference>
<gene>
    <name evidence="6" type="primary">KANK4</name>
</gene>
<organism evidence="6 7">
    <name type="scientific">Esox lucius</name>
    <name type="common">Northern pike</name>
    <dbReference type="NCBI Taxonomy" id="8010"/>
    <lineage>
        <taxon>Eukaryota</taxon>
        <taxon>Metazoa</taxon>
        <taxon>Chordata</taxon>
        <taxon>Craniata</taxon>
        <taxon>Vertebrata</taxon>
        <taxon>Euteleostomi</taxon>
        <taxon>Actinopterygii</taxon>
        <taxon>Neopterygii</taxon>
        <taxon>Teleostei</taxon>
        <taxon>Protacanthopterygii</taxon>
        <taxon>Esociformes</taxon>
        <taxon>Esocidae</taxon>
        <taxon>Esox</taxon>
    </lineage>
</organism>
<keyword evidence="4" id="KW-0175">Coiled coil</keyword>
<dbReference type="Pfam" id="PF12796">
    <property type="entry name" value="Ank_2"/>
    <property type="match status" value="1"/>
</dbReference>
<dbReference type="AlphaFoldDB" id="A0A3P8Z2G2"/>
<reference evidence="6" key="4">
    <citation type="submission" date="2025-09" db="UniProtKB">
        <authorList>
            <consortium name="Ensembl"/>
        </authorList>
    </citation>
    <scope>IDENTIFICATION</scope>
</reference>
<keyword evidence="1" id="KW-0597">Phosphoprotein</keyword>
<dbReference type="FunFam" id="1.25.40.20:FF:000017">
    <property type="entry name" value="KN motif and ankyrin repeat domain-containing protein 1"/>
    <property type="match status" value="1"/>
</dbReference>
<reference evidence="6" key="2">
    <citation type="submission" date="2020-02" db="EMBL/GenBank/DDBJ databases">
        <title>Esox lucius (northern pike) genome, fEsoLuc1, primary haplotype.</title>
        <authorList>
            <person name="Myers G."/>
            <person name="Karagic N."/>
            <person name="Meyer A."/>
            <person name="Pippel M."/>
            <person name="Reichard M."/>
            <person name="Winkler S."/>
            <person name="Tracey A."/>
            <person name="Sims Y."/>
            <person name="Howe K."/>
            <person name="Rhie A."/>
            <person name="Formenti G."/>
            <person name="Durbin R."/>
            <person name="Fedrigo O."/>
            <person name="Jarvis E.D."/>
        </authorList>
    </citation>
    <scope>NUCLEOTIDE SEQUENCE [LARGE SCALE GENOMIC DNA]</scope>
</reference>
<dbReference type="InterPro" id="IPR002110">
    <property type="entry name" value="Ankyrin_rpt"/>
</dbReference>
<evidence type="ECO:0000256" key="1">
    <source>
        <dbReference type="ARBA" id="ARBA00022553"/>
    </source>
</evidence>
<reference evidence="7" key="1">
    <citation type="journal article" date="2014" name="PLoS ONE">
        <title>The genome and linkage map of the northern pike (Esox lucius): conserved synteny revealed between the salmonid sister group and the Neoteleostei.</title>
        <authorList>
            <person name="Rondeau E.B."/>
            <person name="Minkley D.R."/>
            <person name="Leong J.S."/>
            <person name="Messmer A.M."/>
            <person name="Jantzen J.R."/>
            <person name="von Schalburg K.R."/>
            <person name="Lemon C."/>
            <person name="Bird N.H."/>
            <person name="Koop B.F."/>
        </authorList>
    </citation>
    <scope>NUCLEOTIDE SEQUENCE</scope>
</reference>
<dbReference type="GO" id="GO:0005856">
    <property type="term" value="C:cytoskeleton"/>
    <property type="evidence" value="ECO:0007669"/>
    <property type="project" value="TreeGrafter"/>
</dbReference>
<dbReference type="PANTHER" id="PTHR24168">
    <property type="entry name" value="KN MOTIF AND ANKYRIN REPEAT DOMAIN-CONTAINING"/>
    <property type="match status" value="1"/>
</dbReference>
<evidence type="ECO:0000256" key="3">
    <source>
        <dbReference type="ARBA" id="ARBA00023043"/>
    </source>
</evidence>
<dbReference type="GeneTree" id="ENSGT00940000158468"/>
<evidence type="ECO:0000256" key="5">
    <source>
        <dbReference type="PROSITE-ProRule" id="PRU00023"/>
    </source>
</evidence>
<evidence type="ECO:0000313" key="6">
    <source>
        <dbReference type="Ensembl" id="ENSELUP00000023001.3"/>
    </source>
</evidence>
<dbReference type="PROSITE" id="PS50297">
    <property type="entry name" value="ANK_REP_REGION"/>
    <property type="match status" value="3"/>
</dbReference>
<dbReference type="GO" id="GO:0005737">
    <property type="term" value="C:cytoplasm"/>
    <property type="evidence" value="ECO:0007669"/>
    <property type="project" value="TreeGrafter"/>
</dbReference>
<dbReference type="Bgee" id="ENSELUG00000021944">
    <property type="expression patterns" value="Expressed in brain and 15 other cell types or tissues"/>
</dbReference>
<dbReference type="Ensembl" id="ENSELUT00000034083.3">
    <property type="protein sequence ID" value="ENSELUP00000023001.3"/>
    <property type="gene ID" value="ENSELUG00000021944.3"/>
</dbReference>
<evidence type="ECO:0000256" key="4">
    <source>
        <dbReference type="ARBA" id="ARBA00023054"/>
    </source>
</evidence>
<dbReference type="PANTHER" id="PTHR24168:SF24">
    <property type="entry name" value="KN MOTIF AND ANKYRIN REPEAT DOMAIN-CONTAINING PROTEIN 4"/>
    <property type="match status" value="1"/>
</dbReference>
<feature type="repeat" description="ANK" evidence="5">
    <location>
        <begin position="130"/>
        <end position="154"/>
    </location>
</feature>
<keyword evidence="7" id="KW-1185">Reference proteome</keyword>
<dbReference type="PROSITE" id="PS50088">
    <property type="entry name" value="ANK_REPEAT"/>
    <property type="match status" value="3"/>
</dbReference>
<dbReference type="InterPro" id="IPR036770">
    <property type="entry name" value="Ankyrin_rpt-contain_sf"/>
</dbReference>
<sequence>PLSKNGSGIPIHGGSTWQLTGLKGSPIYVLVPDTTAHLQRSSGVHASTGQGCFGGKSGTYTILGRKRSHTNRVLCLSACQRHALTVLYQVWFGVSSQKDSQADTVTLYLREVGLTTPTLLRFIVNLADGNGNTALHYSVSHSNFAVVKLLLDTGLCEVDIQNKAGYTAVMLASLTAADRPEDMEVALQLLRQGDVNARASQAGQTALMLSVSHGRTAMVRLLLSCQADVNVQDKDGSTALMCACEHGHTEIARTLLESGNCDAGLTDKNGQSALSMAVMGSHNELVDLLKTHSYSTTPSATIITTTTASLL</sequence>
<keyword evidence="2" id="KW-0677">Repeat</keyword>
<evidence type="ECO:0000313" key="7">
    <source>
        <dbReference type="Proteomes" id="UP000265140"/>
    </source>
</evidence>
<feature type="repeat" description="ANK" evidence="5">
    <location>
        <begin position="202"/>
        <end position="234"/>
    </location>
</feature>
<dbReference type="Pfam" id="PF00023">
    <property type="entry name" value="Ank"/>
    <property type="match status" value="1"/>
</dbReference>
<protein>
    <recommendedName>
        <fullName evidence="8">KN motif and ankyrin repeat domains 4</fullName>
    </recommendedName>
</protein>
<dbReference type="GO" id="GO:0030837">
    <property type="term" value="P:negative regulation of actin filament polymerization"/>
    <property type="evidence" value="ECO:0007669"/>
    <property type="project" value="InterPro"/>
</dbReference>
<name>A0A3P8Z2G2_ESOLU</name>
<evidence type="ECO:0000256" key="2">
    <source>
        <dbReference type="ARBA" id="ARBA00022737"/>
    </source>
</evidence>
<dbReference type="SUPFAM" id="SSF48403">
    <property type="entry name" value="Ankyrin repeat"/>
    <property type="match status" value="1"/>
</dbReference>
<accession>A0A3P8Z2G2</accession>
<proteinExistence type="predicted"/>
<dbReference type="Proteomes" id="UP000265140">
    <property type="component" value="Chromosome 8"/>
</dbReference>
<dbReference type="SMART" id="SM00248">
    <property type="entry name" value="ANK"/>
    <property type="match status" value="5"/>
</dbReference>